<name>A0A517Q1Q4_9PLAN</name>
<keyword evidence="5" id="KW-0408">Iron</keyword>
<evidence type="ECO:0000259" key="8">
    <source>
        <dbReference type="PROSITE" id="PS51112"/>
    </source>
</evidence>
<dbReference type="NCBIfam" id="TIGR04336">
    <property type="entry name" value="AmmeMemoSam_B"/>
    <property type="match status" value="1"/>
</dbReference>
<dbReference type="SUPFAM" id="SSF143447">
    <property type="entry name" value="AMMECR1-like"/>
    <property type="match status" value="1"/>
</dbReference>
<dbReference type="SUPFAM" id="SSF102114">
    <property type="entry name" value="Radical SAM enzymes"/>
    <property type="match status" value="1"/>
</dbReference>
<dbReference type="SUPFAM" id="SSF53213">
    <property type="entry name" value="LigB-like"/>
    <property type="match status" value="1"/>
</dbReference>
<dbReference type="InterPro" id="IPR027485">
    <property type="entry name" value="AMMECR1_N"/>
</dbReference>
<dbReference type="PANTHER" id="PTHR30352">
    <property type="entry name" value="PYRUVATE FORMATE-LYASE-ACTIVATING ENZYME"/>
    <property type="match status" value="1"/>
</dbReference>
<dbReference type="InterPro" id="IPR027623">
    <property type="entry name" value="AmmeMemoSam_A"/>
</dbReference>
<evidence type="ECO:0000313" key="10">
    <source>
        <dbReference type="EMBL" id="QDT25569.1"/>
    </source>
</evidence>
<accession>A0A517Q1Q4</accession>
<keyword evidence="3" id="KW-0949">S-adenosyl-L-methionine</keyword>
<dbReference type="InterPro" id="IPR023473">
    <property type="entry name" value="AMMECR1"/>
</dbReference>
<dbReference type="Pfam" id="PF01875">
    <property type="entry name" value="Memo"/>
    <property type="match status" value="1"/>
</dbReference>
<feature type="region of interest" description="Disordered" evidence="7">
    <location>
        <begin position="398"/>
        <end position="427"/>
    </location>
</feature>
<evidence type="ECO:0000256" key="3">
    <source>
        <dbReference type="ARBA" id="ARBA00022691"/>
    </source>
</evidence>
<dbReference type="InterPro" id="IPR002733">
    <property type="entry name" value="AMMECR1_domain"/>
</dbReference>
<dbReference type="InterPro" id="IPR034457">
    <property type="entry name" value="Organic_radical-activating"/>
</dbReference>
<evidence type="ECO:0000256" key="4">
    <source>
        <dbReference type="ARBA" id="ARBA00022723"/>
    </source>
</evidence>
<keyword evidence="4" id="KW-0479">Metal-binding</keyword>
<evidence type="ECO:0000256" key="6">
    <source>
        <dbReference type="ARBA" id="ARBA00023014"/>
    </source>
</evidence>
<dbReference type="EMBL" id="CP037421">
    <property type="protein sequence ID" value="QDT25569.1"/>
    <property type="molecule type" value="Genomic_DNA"/>
</dbReference>
<organism evidence="10 11">
    <name type="scientific">Gimesia panareensis</name>
    <dbReference type="NCBI Taxonomy" id="2527978"/>
    <lineage>
        <taxon>Bacteria</taxon>
        <taxon>Pseudomonadati</taxon>
        <taxon>Planctomycetota</taxon>
        <taxon>Planctomycetia</taxon>
        <taxon>Planctomycetales</taxon>
        <taxon>Planctomycetaceae</taxon>
        <taxon>Gimesia</taxon>
    </lineage>
</organism>
<dbReference type="PROSITE" id="PS51918">
    <property type="entry name" value="RADICAL_SAM"/>
    <property type="match status" value="1"/>
</dbReference>
<evidence type="ECO:0000313" key="11">
    <source>
        <dbReference type="Proteomes" id="UP000315647"/>
    </source>
</evidence>
<dbReference type="CDD" id="cd01335">
    <property type="entry name" value="Radical_SAM"/>
    <property type="match status" value="1"/>
</dbReference>
<dbReference type="InterPro" id="IPR013785">
    <property type="entry name" value="Aldolase_TIM"/>
</dbReference>
<gene>
    <name evidence="10" type="ORF">Enr10x_08660</name>
</gene>
<dbReference type="NCBIfam" id="TIGR04337">
    <property type="entry name" value="AmmeMemoSam_rS"/>
    <property type="match status" value="1"/>
</dbReference>
<dbReference type="CDD" id="cd07361">
    <property type="entry name" value="MEMO_like"/>
    <property type="match status" value="1"/>
</dbReference>
<evidence type="ECO:0000256" key="2">
    <source>
        <dbReference type="ARBA" id="ARBA00022485"/>
    </source>
</evidence>
<dbReference type="InterPro" id="IPR036071">
    <property type="entry name" value="AMMECR1_dom_sf"/>
</dbReference>
<dbReference type="Pfam" id="PF01871">
    <property type="entry name" value="AMMECR1"/>
    <property type="match status" value="1"/>
</dbReference>
<keyword evidence="11" id="KW-1185">Reference proteome</keyword>
<dbReference type="InterPro" id="IPR002737">
    <property type="entry name" value="MEMO1_fam"/>
</dbReference>
<dbReference type="PROSITE" id="PS51112">
    <property type="entry name" value="AMMECR1"/>
    <property type="match status" value="1"/>
</dbReference>
<evidence type="ECO:0000256" key="7">
    <source>
        <dbReference type="SAM" id="MobiDB-lite"/>
    </source>
</evidence>
<dbReference type="InterPro" id="IPR027596">
    <property type="entry name" value="AmmeMemoSam_rS"/>
</dbReference>
<dbReference type="NCBIfam" id="TIGR04335">
    <property type="entry name" value="AmmeMemoSam_A"/>
    <property type="match status" value="1"/>
</dbReference>
<dbReference type="Pfam" id="PF04055">
    <property type="entry name" value="Radical_SAM"/>
    <property type="match status" value="1"/>
</dbReference>
<dbReference type="Gene3D" id="3.30.700.20">
    <property type="entry name" value="Hypothetical protein ph0010, domain 1"/>
    <property type="match status" value="1"/>
</dbReference>
<evidence type="ECO:0000256" key="1">
    <source>
        <dbReference type="ARBA" id="ARBA00001966"/>
    </source>
</evidence>
<dbReference type="Gene3D" id="3.20.20.70">
    <property type="entry name" value="Aldolase class I"/>
    <property type="match status" value="1"/>
</dbReference>
<proteinExistence type="predicted"/>
<evidence type="ECO:0000256" key="5">
    <source>
        <dbReference type="ARBA" id="ARBA00023004"/>
    </source>
</evidence>
<dbReference type="Gene3D" id="3.30.1490.150">
    <property type="entry name" value="Hypothetical protein ph0010, domain 2"/>
    <property type="match status" value="1"/>
</dbReference>
<dbReference type="AlphaFoldDB" id="A0A517Q1Q4"/>
<protein>
    <submittedName>
        <fullName evidence="10">Uncharacterized protein</fullName>
    </submittedName>
</protein>
<dbReference type="SFLD" id="SFLDS00029">
    <property type="entry name" value="Radical_SAM"/>
    <property type="match status" value="1"/>
</dbReference>
<dbReference type="PANTHER" id="PTHR30352:SF5">
    <property type="entry name" value="PYRUVATE FORMATE-LYASE 1-ACTIVATING ENZYME"/>
    <property type="match status" value="1"/>
</dbReference>
<dbReference type="GO" id="GO:0046872">
    <property type="term" value="F:metal ion binding"/>
    <property type="evidence" value="ECO:0007669"/>
    <property type="project" value="UniProtKB-KW"/>
</dbReference>
<reference evidence="10 11" key="1">
    <citation type="submission" date="2019-03" db="EMBL/GenBank/DDBJ databases">
        <title>Deep-cultivation of Planctomycetes and their phenomic and genomic characterization uncovers novel biology.</title>
        <authorList>
            <person name="Wiegand S."/>
            <person name="Jogler M."/>
            <person name="Boedeker C."/>
            <person name="Pinto D."/>
            <person name="Vollmers J."/>
            <person name="Rivas-Marin E."/>
            <person name="Kohn T."/>
            <person name="Peeters S.H."/>
            <person name="Heuer A."/>
            <person name="Rast P."/>
            <person name="Oberbeckmann S."/>
            <person name="Bunk B."/>
            <person name="Jeske O."/>
            <person name="Meyerdierks A."/>
            <person name="Storesund J.E."/>
            <person name="Kallscheuer N."/>
            <person name="Luecker S."/>
            <person name="Lage O.M."/>
            <person name="Pohl T."/>
            <person name="Merkel B.J."/>
            <person name="Hornburger P."/>
            <person name="Mueller R.-W."/>
            <person name="Bruemmer F."/>
            <person name="Labrenz M."/>
            <person name="Spormann A.M."/>
            <person name="Op den Camp H."/>
            <person name="Overmann J."/>
            <person name="Amann R."/>
            <person name="Jetten M.S.M."/>
            <person name="Mascher T."/>
            <person name="Medema M.H."/>
            <person name="Devos D.P."/>
            <person name="Kaster A.-K."/>
            <person name="Ovreas L."/>
            <person name="Rohde M."/>
            <person name="Galperin M.Y."/>
            <person name="Jogler C."/>
        </authorList>
    </citation>
    <scope>NUCLEOTIDE SEQUENCE [LARGE SCALE GENOMIC DNA]</scope>
    <source>
        <strain evidence="10 11">Enr10</strain>
    </source>
</reference>
<keyword evidence="6" id="KW-0411">Iron-sulfur</keyword>
<evidence type="ECO:0000259" key="9">
    <source>
        <dbReference type="PROSITE" id="PS51918"/>
    </source>
</evidence>
<dbReference type="InterPro" id="IPR058240">
    <property type="entry name" value="rSAM_sf"/>
</dbReference>
<dbReference type="InterPro" id="IPR007197">
    <property type="entry name" value="rSAM"/>
</dbReference>
<feature type="domain" description="AMMECR1" evidence="8">
    <location>
        <begin position="431"/>
        <end position="619"/>
    </location>
</feature>
<dbReference type="Proteomes" id="UP000315647">
    <property type="component" value="Chromosome"/>
</dbReference>
<feature type="compositionally biased region" description="Polar residues" evidence="7">
    <location>
        <begin position="413"/>
        <end position="423"/>
    </location>
</feature>
<dbReference type="SFLD" id="SFLDG01101">
    <property type="entry name" value="Uncharacterised_Radical_SAM_Su"/>
    <property type="match status" value="1"/>
</dbReference>
<dbReference type="NCBIfam" id="TIGR00296">
    <property type="entry name" value="TIGR00296 family protein"/>
    <property type="match status" value="1"/>
</dbReference>
<feature type="domain" description="Radical SAM core" evidence="9">
    <location>
        <begin position="109"/>
        <end position="330"/>
    </location>
</feature>
<comment type="cofactor">
    <cofactor evidence="1">
        <name>[4Fe-4S] cluster</name>
        <dbReference type="ChEBI" id="CHEBI:49883"/>
    </cofactor>
</comment>
<dbReference type="GO" id="GO:0003824">
    <property type="term" value="F:catalytic activity"/>
    <property type="evidence" value="ECO:0007669"/>
    <property type="project" value="InterPro"/>
</dbReference>
<dbReference type="GO" id="GO:0051539">
    <property type="term" value="F:4 iron, 4 sulfur cluster binding"/>
    <property type="evidence" value="ECO:0007669"/>
    <property type="project" value="UniProtKB-KW"/>
</dbReference>
<keyword evidence="2" id="KW-0004">4Fe-4S</keyword>
<dbReference type="Gene3D" id="3.40.830.10">
    <property type="entry name" value="LigB-like"/>
    <property type="match status" value="1"/>
</dbReference>
<sequence>MYYSEQDRAPFSDTLFLSHKTMTEKTLPILTADSLSQSDLDQGLYPGRWWHREGEKIVCDLCPRACALGENDRGFCFVRQNLGGKMALTTYGRSTGFCVDPIEKKPLNHFYPGSSVLSFGTAGCNLGCKFCQNWDISKSREIERLSARAFPDEIAHVAAELGCKSVAFTYNDPVIWSEYAIETSKACHAQGVKTVAVTAGYITESARAEFFEHIDAANIDLKAFSEEFYYRVTLSHLQPVLDTLGWLKRETDVWFEITNLIIPQANDGDDEFQRMCDWILKEVGDEVPLHFSAFHPDFRMLDRGGTPPETLIRAREIALSAGLKYVYTGNVNDVRRQSTYCPGCGETLIERNWYQLGKYALNGNRCQYCNTEIAGHFDDRPGNWGQKRLPVDMHSFLKQHPLPSSSADDRQKGSSTMQTNPTTPKIELQPEHEQKLLQKAAAVVVGTATRTNPAEIVLEGLENMVINGAFVSLKRQGQLRSCCGNFGQPLPLGQALHQAAIRAAKDDPRFPPISPSEIGQLDLEVWLLSDLELVEEQGLDRLKAVTVGLHGLQIRADGRSGLLLPGVPLDHGWNAEEFLNQTCIKAGLPPTAWKDPGTTLLRYQGVSCGAKLAEMLAAPVENAATQILGGREFAQYLQYVQSTIEALMHGQVPSYYCPQVSDANIQGVALLLQHSETEDELVLSKWALKQSFPMQSTVFSMCQQLAQIIVRQNLRPGEFQVKLVLATDPALHGTVEGIQLIDFDSRNRSLFVFEGQKAGWFFDRNQSASEIISRAHQAVGLMQPEAAQVASMAVQTAASRFEIVNRPRAELGTEIRPTGVAGTFYPADAGSVNADLDELFDGDAEPQTWAAAMVPHAGWKYSGRIAADVLKRIKLPSTIIVIGPKHTREGVEWAVAPHKVWQLPNGNLNADLDLARRLAEEIPGLELDAAAHRNEHAIEVELPLIQRLAPEAHVVGIAIGGGNLQRCDEFAAGLARVIGELEEPPLLLISSDMNHFATDAENRRLDQMALEKIDTLDPEGLLETVREHHISMCGVLPAVIVMKALQKMGKLSQVERVGYATSGDVTGDRSRVVGYAGLLIN</sequence>
<dbReference type="RefSeq" id="WP_315851856.1">
    <property type="nucleotide sequence ID" value="NZ_CP037421.1"/>
</dbReference>